<dbReference type="eggNOG" id="ENOG5030CWW">
    <property type="taxonomic scope" value="Bacteria"/>
</dbReference>
<dbReference type="EMBL" id="CP002394">
    <property type="protein sequence ID" value="ADU30938.1"/>
    <property type="molecule type" value="Genomic_DNA"/>
</dbReference>
<organism evidence="2 3">
    <name type="scientific">Evansella cellulosilytica (strain ATCC 21833 / DSM 2522 / FERM P-1141 / JCM 9156 / N-4)</name>
    <name type="common">Bacillus cellulosilyticus</name>
    <dbReference type="NCBI Taxonomy" id="649639"/>
    <lineage>
        <taxon>Bacteria</taxon>
        <taxon>Bacillati</taxon>
        <taxon>Bacillota</taxon>
        <taxon>Bacilli</taxon>
        <taxon>Bacillales</taxon>
        <taxon>Bacillaceae</taxon>
        <taxon>Evansella</taxon>
    </lineage>
</organism>
<accession>E6TUP8</accession>
<evidence type="ECO:0000256" key="1">
    <source>
        <dbReference type="SAM" id="SignalP"/>
    </source>
</evidence>
<sequence length="188" mass="21648" precursor="true">MKIPKKITVLVIAIILFISTYFSLTYAADSDQTTGKVENNELVDNLIEDNIDPNEEIVSSYLHAIFVEEDIHIGSTKSDVESTFGIADDEGMYEGGHFLDYGKRTYFVNPETSNVNAIAITAEQVDDEKWELVEEALKKDLKLEGMNMMEGLWMEIYDWKNYDIMIEREEEEAAPFYIWLTEDSLFTQ</sequence>
<dbReference type="HOGENOM" id="CLU_1438417_0_0_9"/>
<evidence type="ECO:0000313" key="3">
    <source>
        <dbReference type="Proteomes" id="UP000001401"/>
    </source>
</evidence>
<keyword evidence="1" id="KW-0732">Signal</keyword>
<dbReference type="AlphaFoldDB" id="E6TUP8"/>
<feature type="signal peptide" evidence="1">
    <location>
        <begin position="1"/>
        <end position="27"/>
    </location>
</feature>
<keyword evidence="3" id="KW-1185">Reference proteome</keyword>
<evidence type="ECO:0000313" key="2">
    <source>
        <dbReference type="EMBL" id="ADU30938.1"/>
    </source>
</evidence>
<dbReference type="RefSeq" id="WP_013489271.1">
    <property type="nucleotide sequence ID" value="NC_014829.1"/>
</dbReference>
<reference evidence="2 3" key="1">
    <citation type="submission" date="2010-12" db="EMBL/GenBank/DDBJ databases">
        <title>Complete sequence of Bacillus cellulosilyticus DSM 2522.</title>
        <authorList>
            <consortium name="US DOE Joint Genome Institute"/>
            <person name="Lucas S."/>
            <person name="Copeland A."/>
            <person name="Lapidus A."/>
            <person name="Cheng J.-F."/>
            <person name="Bruce D."/>
            <person name="Goodwin L."/>
            <person name="Pitluck S."/>
            <person name="Chertkov O."/>
            <person name="Detter J.C."/>
            <person name="Han C."/>
            <person name="Tapia R."/>
            <person name="Land M."/>
            <person name="Hauser L."/>
            <person name="Jeffries C."/>
            <person name="Kyrpides N."/>
            <person name="Ivanova N."/>
            <person name="Mikhailova N."/>
            <person name="Brumm P."/>
            <person name="Mead D."/>
            <person name="Woyke T."/>
        </authorList>
    </citation>
    <scope>NUCLEOTIDE SEQUENCE [LARGE SCALE GENOMIC DNA]</scope>
    <source>
        <strain evidence="3">ATCC 21833 / DSM 2522 / FERM P-1141 / JCM 9156 / N-4</strain>
    </source>
</reference>
<protein>
    <submittedName>
        <fullName evidence="2">Uncharacterized protein</fullName>
    </submittedName>
</protein>
<dbReference type="OrthoDB" id="2882457at2"/>
<feature type="chain" id="PRO_5003209720" evidence="1">
    <location>
        <begin position="28"/>
        <end position="188"/>
    </location>
</feature>
<name>E6TUP8_EVAC2</name>
<gene>
    <name evidence="2" type="ordered locus">Bcell_2683</name>
</gene>
<proteinExistence type="predicted"/>
<dbReference type="KEGG" id="bco:Bcell_2683"/>
<dbReference type="Proteomes" id="UP000001401">
    <property type="component" value="Chromosome"/>
</dbReference>